<keyword evidence="4" id="KW-0067">ATP-binding</keyword>
<dbReference type="Gene3D" id="3.40.50.300">
    <property type="entry name" value="P-loop containing nucleotide triphosphate hydrolases"/>
    <property type="match status" value="1"/>
</dbReference>
<name>A0ABU3XI58_9BACI</name>
<reference evidence="6 7" key="1">
    <citation type="submission" date="2023-10" db="EMBL/GenBank/DDBJ databases">
        <title>Screening of Alkalihalobacillus lindianensis BZ-TG-R113 and Its Alleviation of Salt Stress on Rapeseed Growth.</title>
        <authorList>
            <person name="Zhao B."/>
            <person name="Guo T."/>
        </authorList>
    </citation>
    <scope>NUCLEOTIDE SEQUENCE [LARGE SCALE GENOMIC DNA]</scope>
    <source>
        <strain evidence="6 7">BZ-TG-R113</strain>
    </source>
</reference>
<dbReference type="PANTHER" id="PTHR47963">
    <property type="entry name" value="DEAD-BOX ATP-DEPENDENT RNA HELICASE 47, MITOCHONDRIAL"/>
    <property type="match status" value="1"/>
</dbReference>
<keyword evidence="3 6" id="KW-0347">Helicase</keyword>
<keyword evidence="7" id="KW-1185">Reference proteome</keyword>
<dbReference type="GO" id="GO:0004386">
    <property type="term" value="F:helicase activity"/>
    <property type="evidence" value="ECO:0007669"/>
    <property type="project" value="UniProtKB-KW"/>
</dbReference>
<dbReference type="PANTHER" id="PTHR47963:SF5">
    <property type="entry name" value="DEAD-BOX ATP-DEPENDENT RNA HELICASE CSHA"/>
    <property type="match status" value="1"/>
</dbReference>
<evidence type="ECO:0000313" key="7">
    <source>
        <dbReference type="Proteomes" id="UP001287282"/>
    </source>
</evidence>
<protein>
    <submittedName>
        <fullName evidence="6">DEAD/DEAH box helicase</fullName>
        <ecNumber evidence="6">3.6.4.-</ecNumber>
    </submittedName>
</protein>
<dbReference type="EMBL" id="JAWJBA010000907">
    <property type="protein sequence ID" value="MDV2687561.1"/>
    <property type="molecule type" value="Genomic_DNA"/>
</dbReference>
<evidence type="ECO:0000256" key="1">
    <source>
        <dbReference type="ARBA" id="ARBA00022741"/>
    </source>
</evidence>
<keyword evidence="1" id="KW-0547">Nucleotide-binding</keyword>
<evidence type="ECO:0000259" key="5">
    <source>
        <dbReference type="PROSITE" id="PS51194"/>
    </source>
</evidence>
<evidence type="ECO:0000256" key="3">
    <source>
        <dbReference type="ARBA" id="ARBA00022806"/>
    </source>
</evidence>
<dbReference type="InterPro" id="IPR050547">
    <property type="entry name" value="DEAD_box_RNA_helicases"/>
</dbReference>
<evidence type="ECO:0000313" key="6">
    <source>
        <dbReference type="EMBL" id="MDV2687561.1"/>
    </source>
</evidence>
<dbReference type="EC" id="3.6.4.-" evidence="6"/>
<dbReference type="PROSITE" id="PS51194">
    <property type="entry name" value="HELICASE_CTER"/>
    <property type="match status" value="1"/>
</dbReference>
<dbReference type="InterPro" id="IPR001650">
    <property type="entry name" value="Helicase_C-like"/>
</dbReference>
<dbReference type="RefSeq" id="WP_317124438.1">
    <property type="nucleotide sequence ID" value="NZ_JAWJBA010000907.1"/>
</dbReference>
<evidence type="ECO:0000256" key="4">
    <source>
        <dbReference type="ARBA" id="ARBA00022840"/>
    </source>
</evidence>
<dbReference type="InterPro" id="IPR027417">
    <property type="entry name" value="P-loop_NTPase"/>
</dbReference>
<dbReference type="Proteomes" id="UP001287282">
    <property type="component" value="Unassembled WGS sequence"/>
</dbReference>
<dbReference type="Pfam" id="PF00271">
    <property type="entry name" value="Helicase_C"/>
    <property type="match status" value="1"/>
</dbReference>
<comment type="caution">
    <text evidence="6">The sequence shown here is derived from an EMBL/GenBank/DDBJ whole genome shotgun (WGS) entry which is preliminary data.</text>
</comment>
<accession>A0ABU3XI58</accession>
<organism evidence="6 7">
    <name type="scientific">Alkalihalophilus lindianensis</name>
    <dbReference type="NCBI Taxonomy" id="1630542"/>
    <lineage>
        <taxon>Bacteria</taxon>
        <taxon>Bacillati</taxon>
        <taxon>Bacillota</taxon>
        <taxon>Bacilli</taxon>
        <taxon>Bacillales</taxon>
        <taxon>Bacillaceae</taxon>
        <taxon>Alkalihalophilus</taxon>
    </lineage>
</organism>
<evidence type="ECO:0000256" key="2">
    <source>
        <dbReference type="ARBA" id="ARBA00022801"/>
    </source>
</evidence>
<feature type="domain" description="Helicase C-terminal" evidence="5">
    <location>
        <begin position="5"/>
        <end position="81"/>
    </location>
</feature>
<feature type="non-terminal residue" evidence="6">
    <location>
        <position position="1"/>
    </location>
</feature>
<feature type="non-terminal residue" evidence="6">
    <location>
        <position position="81"/>
    </location>
</feature>
<gene>
    <name evidence="6" type="ORF">RYX56_24745</name>
</gene>
<proteinExistence type="predicted"/>
<sequence>MTVPSIDQYYLEVQEKNKFDVLTRLLDIQSPELAIVFGRTKRRVDELAEALNLRGYTAEGIHGDLSQAKRISVLRKFKEGS</sequence>
<dbReference type="SUPFAM" id="SSF52540">
    <property type="entry name" value="P-loop containing nucleoside triphosphate hydrolases"/>
    <property type="match status" value="1"/>
</dbReference>
<dbReference type="GO" id="GO:0016787">
    <property type="term" value="F:hydrolase activity"/>
    <property type="evidence" value="ECO:0007669"/>
    <property type="project" value="UniProtKB-KW"/>
</dbReference>
<keyword evidence="2 6" id="KW-0378">Hydrolase</keyword>